<evidence type="ECO:0000256" key="6">
    <source>
        <dbReference type="ARBA" id="ARBA00022888"/>
    </source>
</evidence>
<gene>
    <name evidence="8" type="ORF">OF376_01945</name>
</gene>
<dbReference type="PIRSF" id="PIRSF001555">
    <property type="entry name" value="Asp_ammon_ligase"/>
    <property type="match status" value="1"/>
</dbReference>
<evidence type="ECO:0000256" key="5">
    <source>
        <dbReference type="ARBA" id="ARBA00022840"/>
    </source>
</evidence>
<keyword evidence="2 8" id="KW-0436">Ligase</keyword>
<dbReference type="InterPro" id="IPR006195">
    <property type="entry name" value="aa-tRNA-synth_II"/>
</dbReference>
<evidence type="ECO:0000256" key="2">
    <source>
        <dbReference type="ARBA" id="ARBA00022598"/>
    </source>
</evidence>
<dbReference type="EMBL" id="JAOXHL010000002">
    <property type="protein sequence ID" value="MCV3728525.1"/>
    <property type="molecule type" value="Genomic_DNA"/>
</dbReference>
<keyword evidence="6" id="KW-0061">Asparagine biosynthesis</keyword>
<evidence type="ECO:0000313" key="8">
    <source>
        <dbReference type="EMBL" id="MCV3728525.1"/>
    </source>
</evidence>
<evidence type="ECO:0000259" key="7">
    <source>
        <dbReference type="PROSITE" id="PS50862"/>
    </source>
</evidence>
<keyword evidence="4" id="KW-0547">Nucleotide-binding</keyword>
<dbReference type="InterPro" id="IPR045864">
    <property type="entry name" value="aa-tRNA-synth_II/BPL/LPL"/>
</dbReference>
<dbReference type="Pfam" id="PF03590">
    <property type="entry name" value="AsnA"/>
    <property type="match status" value="1"/>
</dbReference>
<keyword evidence="5" id="KW-0067">ATP-binding</keyword>
<evidence type="ECO:0000256" key="4">
    <source>
        <dbReference type="ARBA" id="ARBA00022741"/>
    </source>
</evidence>
<keyword evidence="1" id="KW-0963">Cytoplasm</keyword>
<keyword evidence="3" id="KW-0028">Amino-acid biosynthesis</keyword>
<dbReference type="PROSITE" id="PS50862">
    <property type="entry name" value="AA_TRNA_LIGASE_II"/>
    <property type="match status" value="1"/>
</dbReference>
<sequence length="326" mass="38415">MSSQTRKAIKLVQEQIMFLKNRFQKYFQEDWKMLRVTAPLFVKTSSGFNDELDGVQKPISFKAKNIDLDLQIVHSLAKWKRYALKAYEFDIYEGLYTDMNAIRAHDDVDHLHSIYVDQWDWEMRIKPTDRHLDFLYTIVNRLYDMLRQIEHDVCTTYQLPPQLPPKLFFISAQALEDLYPTKTPQEREYLIVKEHKAVFITQIGYPLKSQQIHSMRSPSYDDWTLNGDLVVYHAINDEALELSSMGIRVDAQTYCLQTNKQDLTTFANEYERLLLTNELPYCIGGGIGQSRLCMFILQKRHIGEVQVSAWTDEYIELWKKKGVHIL</sequence>
<dbReference type="PANTHER" id="PTHR30073">
    <property type="entry name" value="ASPARTATE--AMMONIA LIGASE"/>
    <property type="match status" value="1"/>
</dbReference>
<feature type="domain" description="Aminoacyl-transfer RNA synthetases class-II family profile" evidence="7">
    <location>
        <begin position="19"/>
        <end position="312"/>
    </location>
</feature>
<dbReference type="GO" id="GO:0016874">
    <property type="term" value="F:ligase activity"/>
    <property type="evidence" value="ECO:0007669"/>
    <property type="project" value="UniProtKB-KW"/>
</dbReference>
<name>A0ABT3BMQ0_9BACT</name>
<dbReference type="InterPro" id="IPR004618">
    <property type="entry name" value="AsnA"/>
</dbReference>
<accession>A0ABT3BMQ0</accession>
<dbReference type="PANTHER" id="PTHR30073:SF5">
    <property type="entry name" value="ASPARTATE--AMMONIA LIGASE"/>
    <property type="match status" value="1"/>
</dbReference>
<organism evidence="8 9">
    <name type="scientific">Ureaplasma miroungigenitalium</name>
    <dbReference type="NCBI Taxonomy" id="1042321"/>
    <lineage>
        <taxon>Bacteria</taxon>
        <taxon>Bacillati</taxon>
        <taxon>Mycoplasmatota</taxon>
        <taxon>Mycoplasmoidales</taxon>
        <taxon>Mycoplasmoidaceae</taxon>
        <taxon>Ureaplasma</taxon>
    </lineage>
</organism>
<dbReference type="SUPFAM" id="SSF55681">
    <property type="entry name" value="Class II aaRS and biotin synthetases"/>
    <property type="match status" value="1"/>
</dbReference>
<dbReference type="RefSeq" id="WP_263821842.1">
    <property type="nucleotide sequence ID" value="NZ_JAOXHK010000006.1"/>
</dbReference>
<dbReference type="Gene3D" id="3.30.930.10">
    <property type="entry name" value="Bira Bifunctional Protein, Domain 2"/>
    <property type="match status" value="1"/>
</dbReference>
<protein>
    <submittedName>
        <fullName evidence="8">Aspartate--ammonia ligase</fullName>
    </submittedName>
</protein>
<evidence type="ECO:0000256" key="1">
    <source>
        <dbReference type="ARBA" id="ARBA00022490"/>
    </source>
</evidence>
<evidence type="ECO:0000313" key="9">
    <source>
        <dbReference type="Proteomes" id="UP001208245"/>
    </source>
</evidence>
<keyword evidence="9" id="KW-1185">Reference proteome</keyword>
<evidence type="ECO:0000256" key="3">
    <source>
        <dbReference type="ARBA" id="ARBA00022605"/>
    </source>
</evidence>
<reference evidence="8 9" key="1">
    <citation type="journal article" date="2020" name="Int. J. Syst. Evol. Microbiol.">
        <title>Ureaplasma miroungigenitalium sp. nov. isolated from northern elephant seals (Mirounga angustirostris) and Ureaplasma zalophigenitalium sp. nov. isolated from California sea lions (Zalophus californianus).</title>
        <authorList>
            <person name="Volokhov D.V."/>
            <person name="Gulland F.M."/>
            <person name="Gao Y."/>
            <person name="Chizhikov V.E."/>
        </authorList>
    </citation>
    <scope>NUCLEOTIDE SEQUENCE [LARGE SCALE GENOMIC DNA]</scope>
    <source>
        <strain evidence="8 9">ES3182-GEN</strain>
    </source>
</reference>
<comment type="caution">
    <text evidence="8">The sequence shown here is derived from an EMBL/GenBank/DDBJ whole genome shotgun (WGS) entry which is preliminary data.</text>
</comment>
<dbReference type="Proteomes" id="UP001208245">
    <property type="component" value="Unassembled WGS sequence"/>
</dbReference>
<proteinExistence type="predicted"/>